<keyword evidence="2" id="KW-1185">Reference proteome</keyword>
<name>A0A6A6YFE9_9PEZI</name>
<gene>
    <name evidence="1 3" type="ORF">BDZ99DRAFT_510334</name>
</gene>
<reference evidence="3" key="3">
    <citation type="submission" date="2025-04" db="UniProtKB">
        <authorList>
            <consortium name="RefSeq"/>
        </authorList>
    </citation>
    <scope>IDENTIFICATION</scope>
    <source>
        <strain evidence="3">CBS 304.34</strain>
    </source>
</reference>
<sequence>MTRSFGDPIDGNARGNGELLTGQRTAIIAKHQACVSNKELAAEFGCNLRTIYTTIKRFKEHNTTKSLPCSGQPEVLTRRKKRDIIRIRHLRVNGLHKRRCAKRPKLKPEHVVIRRKFAQDYKNFNWEGTTVKFTDKCSVQRGSGQQAEWCFRYSNEKYYPDMITEKDKSNKMSQMVYTKTLEDGLLEQYQPGEIFMHDNAPIHNSKWTKEFLETHELATIGKAEADWTALQEAIKEAWLKLPDLLILSLVQSMPDRIEALRVAKGWQTKY</sequence>
<evidence type="ECO:0000313" key="1">
    <source>
        <dbReference type="EMBL" id="KAF2807521.1"/>
    </source>
</evidence>
<organism evidence="1">
    <name type="scientific">Mytilinidion resinicola</name>
    <dbReference type="NCBI Taxonomy" id="574789"/>
    <lineage>
        <taxon>Eukaryota</taxon>
        <taxon>Fungi</taxon>
        <taxon>Dikarya</taxon>
        <taxon>Ascomycota</taxon>
        <taxon>Pezizomycotina</taxon>
        <taxon>Dothideomycetes</taxon>
        <taxon>Pleosporomycetidae</taxon>
        <taxon>Mytilinidiales</taxon>
        <taxon>Mytilinidiaceae</taxon>
        <taxon>Mytilinidion</taxon>
    </lineage>
</organism>
<dbReference type="InterPro" id="IPR036388">
    <property type="entry name" value="WH-like_DNA-bd_sf"/>
</dbReference>
<dbReference type="EMBL" id="MU003705">
    <property type="protein sequence ID" value="KAF2807521.1"/>
    <property type="molecule type" value="Genomic_DNA"/>
</dbReference>
<evidence type="ECO:0000313" key="3">
    <source>
        <dbReference type="RefSeq" id="XP_033574485.1"/>
    </source>
</evidence>
<dbReference type="SUPFAM" id="SSF46689">
    <property type="entry name" value="Homeodomain-like"/>
    <property type="match status" value="1"/>
</dbReference>
<dbReference type="RefSeq" id="XP_033574485.1">
    <property type="nucleotide sequence ID" value="XM_033724466.1"/>
</dbReference>
<proteinExistence type="predicted"/>
<reference evidence="1 3" key="1">
    <citation type="journal article" date="2020" name="Stud. Mycol.">
        <title>101 Dothideomycetes genomes: a test case for predicting lifestyles and emergence of pathogens.</title>
        <authorList>
            <person name="Haridas S."/>
            <person name="Albert R."/>
            <person name="Binder M."/>
            <person name="Bloem J."/>
            <person name="Labutti K."/>
            <person name="Salamov A."/>
            <person name="Andreopoulos B."/>
            <person name="Baker S."/>
            <person name="Barry K."/>
            <person name="Bills G."/>
            <person name="Bluhm B."/>
            <person name="Cannon C."/>
            <person name="Castanera R."/>
            <person name="Culley D."/>
            <person name="Daum C."/>
            <person name="Ezra D."/>
            <person name="Gonzalez J."/>
            <person name="Henrissat B."/>
            <person name="Kuo A."/>
            <person name="Liang C."/>
            <person name="Lipzen A."/>
            <person name="Lutzoni F."/>
            <person name="Magnuson J."/>
            <person name="Mondo S."/>
            <person name="Nolan M."/>
            <person name="Ohm R."/>
            <person name="Pangilinan J."/>
            <person name="Park H.-J."/>
            <person name="Ramirez L."/>
            <person name="Alfaro M."/>
            <person name="Sun H."/>
            <person name="Tritt A."/>
            <person name="Yoshinaga Y."/>
            <person name="Zwiers L.-H."/>
            <person name="Turgeon B."/>
            <person name="Goodwin S."/>
            <person name="Spatafora J."/>
            <person name="Crous P."/>
            <person name="Grigoriev I."/>
        </authorList>
    </citation>
    <scope>NUCLEOTIDE SEQUENCE</scope>
    <source>
        <strain evidence="1 3">CBS 304.34</strain>
    </source>
</reference>
<dbReference type="OrthoDB" id="3942356at2759"/>
<evidence type="ECO:0008006" key="4">
    <source>
        <dbReference type="Google" id="ProtNLM"/>
    </source>
</evidence>
<dbReference type="Proteomes" id="UP000504636">
    <property type="component" value="Unplaced"/>
</dbReference>
<evidence type="ECO:0000313" key="2">
    <source>
        <dbReference type="Proteomes" id="UP000504636"/>
    </source>
</evidence>
<dbReference type="GO" id="GO:0003676">
    <property type="term" value="F:nucleic acid binding"/>
    <property type="evidence" value="ECO:0007669"/>
    <property type="project" value="InterPro"/>
</dbReference>
<dbReference type="Gene3D" id="3.30.420.10">
    <property type="entry name" value="Ribonuclease H-like superfamily/Ribonuclease H"/>
    <property type="match status" value="1"/>
</dbReference>
<dbReference type="GeneID" id="54465359"/>
<protein>
    <recommendedName>
        <fullName evidence="4">Tc1-like transposase DDE domain-containing protein</fullName>
    </recommendedName>
</protein>
<dbReference type="AlphaFoldDB" id="A0A6A6YFE9"/>
<dbReference type="InterPro" id="IPR036397">
    <property type="entry name" value="RNaseH_sf"/>
</dbReference>
<reference evidence="3" key="2">
    <citation type="submission" date="2020-04" db="EMBL/GenBank/DDBJ databases">
        <authorList>
            <consortium name="NCBI Genome Project"/>
        </authorList>
    </citation>
    <scope>NUCLEOTIDE SEQUENCE</scope>
    <source>
        <strain evidence="3">CBS 304.34</strain>
    </source>
</reference>
<dbReference type="Gene3D" id="1.10.10.10">
    <property type="entry name" value="Winged helix-like DNA-binding domain superfamily/Winged helix DNA-binding domain"/>
    <property type="match status" value="1"/>
</dbReference>
<accession>A0A6A6YFE9</accession>
<dbReference type="InterPro" id="IPR009057">
    <property type="entry name" value="Homeodomain-like_sf"/>
</dbReference>